<gene>
    <name evidence="7" type="ORF">SKL01_13020</name>
</gene>
<keyword evidence="2 5" id="KW-0812">Transmembrane</keyword>
<evidence type="ECO:0000313" key="7">
    <source>
        <dbReference type="EMBL" id="GEP82124.1"/>
    </source>
</evidence>
<dbReference type="InterPro" id="IPR007829">
    <property type="entry name" value="TM2"/>
</dbReference>
<evidence type="ECO:0000259" key="6">
    <source>
        <dbReference type="Pfam" id="PF05154"/>
    </source>
</evidence>
<feature type="transmembrane region" description="Helical" evidence="5">
    <location>
        <begin position="7"/>
        <end position="26"/>
    </location>
</feature>
<keyword evidence="3 5" id="KW-1133">Transmembrane helix</keyword>
<sequence length="69" mass="7646">MMNEVNKVLYIVLAVFLGSFGVHKFYARKPVVGLIFLVFCWTAIPHILAIIGAIITLFKPADENGNVLV</sequence>
<accession>A0ABQ0XPX7</accession>
<evidence type="ECO:0000313" key="8">
    <source>
        <dbReference type="Proteomes" id="UP000321040"/>
    </source>
</evidence>
<dbReference type="Pfam" id="PF05154">
    <property type="entry name" value="TM2"/>
    <property type="match status" value="1"/>
</dbReference>
<evidence type="ECO:0000256" key="3">
    <source>
        <dbReference type="ARBA" id="ARBA00022989"/>
    </source>
</evidence>
<feature type="transmembrane region" description="Helical" evidence="5">
    <location>
        <begin position="32"/>
        <end position="58"/>
    </location>
</feature>
<reference evidence="7 8" key="1">
    <citation type="submission" date="2019-07" db="EMBL/GenBank/DDBJ databases">
        <title>Whole genome shotgun sequence of Staphylococcus kloosii NBRC 109624.</title>
        <authorList>
            <person name="Hosoyama A."/>
            <person name="Uohara A."/>
            <person name="Ohji S."/>
            <person name="Ichikawa N."/>
        </authorList>
    </citation>
    <scope>NUCLEOTIDE SEQUENCE [LARGE SCALE GENOMIC DNA]</scope>
    <source>
        <strain evidence="7 8">NBRC 109624</strain>
    </source>
</reference>
<evidence type="ECO:0000256" key="2">
    <source>
        <dbReference type="ARBA" id="ARBA00022692"/>
    </source>
</evidence>
<name>A0ABQ0XPX7_9STAP</name>
<dbReference type="EMBL" id="BKAQ01000010">
    <property type="protein sequence ID" value="GEP82124.1"/>
    <property type="molecule type" value="Genomic_DNA"/>
</dbReference>
<keyword evidence="4 5" id="KW-0472">Membrane</keyword>
<dbReference type="Proteomes" id="UP000321040">
    <property type="component" value="Unassembled WGS sequence"/>
</dbReference>
<comment type="caution">
    <text evidence="7">The sequence shown here is derived from an EMBL/GenBank/DDBJ whole genome shotgun (WGS) entry which is preliminary data.</text>
</comment>
<feature type="domain" description="TM2" evidence="6">
    <location>
        <begin position="4"/>
        <end position="54"/>
    </location>
</feature>
<proteinExistence type="predicted"/>
<comment type="subcellular location">
    <subcellularLocation>
        <location evidence="1">Membrane</location>
        <topology evidence="1">Multi-pass membrane protein</topology>
    </subcellularLocation>
</comment>
<evidence type="ECO:0000256" key="5">
    <source>
        <dbReference type="SAM" id="Phobius"/>
    </source>
</evidence>
<evidence type="ECO:0000256" key="4">
    <source>
        <dbReference type="ARBA" id="ARBA00023136"/>
    </source>
</evidence>
<keyword evidence="8" id="KW-1185">Reference proteome</keyword>
<evidence type="ECO:0000256" key="1">
    <source>
        <dbReference type="ARBA" id="ARBA00004141"/>
    </source>
</evidence>
<protein>
    <submittedName>
        <fullName evidence="7">NINE protein</fullName>
    </submittedName>
</protein>
<organism evidence="7 8">
    <name type="scientific">Staphylococcus kloosii</name>
    <dbReference type="NCBI Taxonomy" id="29384"/>
    <lineage>
        <taxon>Bacteria</taxon>
        <taxon>Bacillati</taxon>
        <taxon>Bacillota</taxon>
        <taxon>Bacilli</taxon>
        <taxon>Bacillales</taxon>
        <taxon>Staphylococcaceae</taxon>
        <taxon>Staphylococcus</taxon>
    </lineage>
</organism>